<organism evidence="1 2">
    <name type="scientific">Pleurodeles waltl</name>
    <name type="common">Iberian ribbed newt</name>
    <dbReference type="NCBI Taxonomy" id="8319"/>
    <lineage>
        <taxon>Eukaryota</taxon>
        <taxon>Metazoa</taxon>
        <taxon>Chordata</taxon>
        <taxon>Craniata</taxon>
        <taxon>Vertebrata</taxon>
        <taxon>Euteleostomi</taxon>
        <taxon>Amphibia</taxon>
        <taxon>Batrachia</taxon>
        <taxon>Caudata</taxon>
        <taxon>Salamandroidea</taxon>
        <taxon>Salamandridae</taxon>
        <taxon>Pleurodelinae</taxon>
        <taxon>Pleurodeles</taxon>
    </lineage>
</organism>
<comment type="caution">
    <text evidence="1">The sequence shown here is derived from an EMBL/GenBank/DDBJ whole genome shotgun (WGS) entry which is preliminary data.</text>
</comment>
<sequence length="90" mass="9453">MYWACSSRRVLASRFFSLGMGHVLAIRSGRTQPAAAEQAQLALLLPGRATPAAASLQLQAARPGVSSRAVERVGHRMALRGSAVGEVQAP</sequence>
<name>A0AAV7LAL5_PLEWA</name>
<keyword evidence="2" id="KW-1185">Reference proteome</keyword>
<dbReference type="Proteomes" id="UP001066276">
    <property type="component" value="Chromosome 11"/>
</dbReference>
<protein>
    <submittedName>
        <fullName evidence="1">Uncharacterized protein</fullName>
    </submittedName>
</protein>
<dbReference type="EMBL" id="JANPWB010000015">
    <property type="protein sequence ID" value="KAJ1088656.1"/>
    <property type="molecule type" value="Genomic_DNA"/>
</dbReference>
<gene>
    <name evidence="1" type="ORF">NDU88_001812</name>
</gene>
<accession>A0AAV7LAL5</accession>
<dbReference type="AlphaFoldDB" id="A0AAV7LAL5"/>
<reference evidence="1" key="1">
    <citation type="journal article" date="2022" name="bioRxiv">
        <title>Sequencing and chromosome-scale assembly of the giantPleurodeles waltlgenome.</title>
        <authorList>
            <person name="Brown T."/>
            <person name="Elewa A."/>
            <person name="Iarovenko S."/>
            <person name="Subramanian E."/>
            <person name="Araus A.J."/>
            <person name="Petzold A."/>
            <person name="Susuki M."/>
            <person name="Suzuki K.-i.T."/>
            <person name="Hayashi T."/>
            <person name="Toyoda A."/>
            <person name="Oliveira C."/>
            <person name="Osipova E."/>
            <person name="Leigh N.D."/>
            <person name="Simon A."/>
            <person name="Yun M.H."/>
        </authorList>
    </citation>
    <scope>NUCLEOTIDE SEQUENCE</scope>
    <source>
        <strain evidence="1">20211129_DDA</strain>
        <tissue evidence="1">Liver</tissue>
    </source>
</reference>
<proteinExistence type="predicted"/>
<evidence type="ECO:0000313" key="1">
    <source>
        <dbReference type="EMBL" id="KAJ1088656.1"/>
    </source>
</evidence>
<evidence type="ECO:0000313" key="2">
    <source>
        <dbReference type="Proteomes" id="UP001066276"/>
    </source>
</evidence>